<dbReference type="OrthoDB" id="10250320at2759"/>
<keyword evidence="4" id="KW-1185">Reference proteome</keyword>
<accession>A0A8H7RSC4</accession>
<dbReference type="EMBL" id="JAEPRC010000018">
    <property type="protein sequence ID" value="KAG2214918.1"/>
    <property type="molecule type" value="Genomic_DNA"/>
</dbReference>
<dbReference type="Gene3D" id="1.10.472.10">
    <property type="entry name" value="Cyclin-like"/>
    <property type="match status" value="1"/>
</dbReference>
<feature type="compositionally biased region" description="Low complexity" evidence="1">
    <location>
        <begin position="123"/>
        <end position="133"/>
    </location>
</feature>
<reference evidence="3" key="1">
    <citation type="submission" date="2020-12" db="EMBL/GenBank/DDBJ databases">
        <title>Metabolic potential, ecology and presence of endohyphal bacteria is reflected in genomic diversity of Mucoromycotina.</title>
        <authorList>
            <person name="Muszewska A."/>
            <person name="Okrasinska A."/>
            <person name="Steczkiewicz K."/>
            <person name="Drgas O."/>
            <person name="Orlowska M."/>
            <person name="Perlinska-Lenart U."/>
            <person name="Aleksandrzak-Piekarczyk T."/>
            <person name="Szatraj K."/>
            <person name="Zielenkiewicz U."/>
            <person name="Pilsyk S."/>
            <person name="Malc E."/>
            <person name="Mieczkowski P."/>
            <person name="Kruszewska J.S."/>
            <person name="Biernat P."/>
            <person name="Pawlowska J."/>
        </authorList>
    </citation>
    <scope>NUCLEOTIDE SEQUENCE</scope>
    <source>
        <strain evidence="3">CBS 226.32</strain>
    </source>
</reference>
<sequence>MFLTRSKTSSAINEEQHHIDTNTYPIIPHDMLITFENAVPNIDAALNQILPDNAKDLMLNMISSWIISSRIAVNSNGNKLQTQSNKTTLRSWATRSFSLKPKPIVTPMKLPEISDKNHQQPPSLTNSSRSTFSSEDEDNSLYTQLIDNSADGSTSAPDSKQQHPFSQLPVSLKSMIDLLDTPPLIPDTSTLSLIEESLTPLTSTFFEGQDHLAINPPSNAAGRNVTFKTVSEINQSHSAITMVASSSDTKSIGHSISTIFSQLGNSMRKAFKKKAQSSSISQLKKTFSVQHNLSLNKEQKLPFASPNDKAVCRSYSSLASVLLEKEEKEKEKEKEKDMIEPQTSLFTDFDSDAEKKENVYSKNDITNSLTTIGSNDIDDIQYMPSHDSFSREINSSYWDGDSTQSQQFDKLLDDIWERSQEYQDYFAAQEEKKEEEELLSKRMSKQANAFLDYKHEVWSPSIDDNIKGQAAVVRASRTEGNMNSIQDSIPYVCVGKQQSNQRSSIPRPINKKLLLDIEDIKAYKRSTSVYSNIKDYDIDWQQSFHEDQKSRDKVANTLKSVSWAFYSIIKRNHSLNEFDCDVIFDENESNMEDMEPYNQDEPLTEWNDVYDQLAYVFDCGELTAEHAIITFIYVKRMLDLSNQKLWDFSWRMIIMSSLLTAVKVWDDCAIFNADFAMIFPELGLDVINNIERVFLTYLQWDVSVNCSEFAKTYFHLRDIEHMMEQW</sequence>
<protein>
    <recommendedName>
        <fullName evidence="2">Cyclin N-terminal domain-containing protein</fullName>
    </recommendedName>
</protein>
<name>A0A8H7RSC4_9FUNG</name>
<evidence type="ECO:0000313" key="4">
    <source>
        <dbReference type="Proteomes" id="UP000650833"/>
    </source>
</evidence>
<dbReference type="PANTHER" id="PTHR14248">
    <property type="entry name" value="CYCLIN Y, ISOFORM A"/>
    <property type="match status" value="1"/>
</dbReference>
<gene>
    <name evidence="3" type="ORF">INT46_007878</name>
</gene>
<evidence type="ECO:0000313" key="3">
    <source>
        <dbReference type="EMBL" id="KAG2214918.1"/>
    </source>
</evidence>
<dbReference type="Proteomes" id="UP000650833">
    <property type="component" value="Unassembled WGS sequence"/>
</dbReference>
<feature type="region of interest" description="Disordered" evidence="1">
    <location>
        <begin position="112"/>
        <end position="137"/>
    </location>
</feature>
<dbReference type="SUPFAM" id="SSF47954">
    <property type="entry name" value="Cyclin-like"/>
    <property type="match status" value="1"/>
</dbReference>
<dbReference type="AlphaFoldDB" id="A0A8H7RSC4"/>
<evidence type="ECO:0000256" key="1">
    <source>
        <dbReference type="SAM" id="MobiDB-lite"/>
    </source>
</evidence>
<organism evidence="3 4">
    <name type="scientific">Mucor plumbeus</name>
    <dbReference type="NCBI Taxonomy" id="97098"/>
    <lineage>
        <taxon>Eukaryota</taxon>
        <taxon>Fungi</taxon>
        <taxon>Fungi incertae sedis</taxon>
        <taxon>Mucoromycota</taxon>
        <taxon>Mucoromycotina</taxon>
        <taxon>Mucoromycetes</taxon>
        <taxon>Mucorales</taxon>
        <taxon>Mucorineae</taxon>
        <taxon>Mucoraceae</taxon>
        <taxon>Mucor</taxon>
    </lineage>
</organism>
<comment type="caution">
    <text evidence="3">The sequence shown here is derived from an EMBL/GenBank/DDBJ whole genome shotgun (WGS) entry which is preliminary data.</text>
</comment>
<dbReference type="InterPro" id="IPR006671">
    <property type="entry name" value="Cyclin_N"/>
</dbReference>
<feature type="domain" description="Cyclin N-terminal" evidence="2">
    <location>
        <begin position="607"/>
        <end position="702"/>
    </location>
</feature>
<dbReference type="InterPro" id="IPR036915">
    <property type="entry name" value="Cyclin-like_sf"/>
</dbReference>
<proteinExistence type="predicted"/>
<dbReference type="Pfam" id="PF00134">
    <property type="entry name" value="Cyclin_N"/>
    <property type="match status" value="1"/>
</dbReference>
<evidence type="ECO:0000259" key="2">
    <source>
        <dbReference type="Pfam" id="PF00134"/>
    </source>
</evidence>